<evidence type="ECO:0000313" key="3">
    <source>
        <dbReference type="Proteomes" id="UP000618931"/>
    </source>
</evidence>
<dbReference type="Proteomes" id="UP000618931">
    <property type="component" value="Unassembled WGS sequence"/>
</dbReference>
<accession>A0ABS0HZ56</accession>
<comment type="caution">
    <text evidence="2">The sequence shown here is derived from an EMBL/GenBank/DDBJ whole genome shotgun (WGS) entry which is preliminary data.</text>
</comment>
<dbReference type="EMBL" id="JADQDM010000001">
    <property type="protein sequence ID" value="MBF9219984.1"/>
    <property type="molecule type" value="Genomic_DNA"/>
</dbReference>
<dbReference type="InterPro" id="IPR025665">
    <property type="entry name" value="Beta-barrel_OMP_2"/>
</dbReference>
<dbReference type="RefSeq" id="WP_196291438.1">
    <property type="nucleotide sequence ID" value="NZ_JADQDM010000001.1"/>
</dbReference>
<sequence length="439" mass="47816">MNQKLFYFLAFTCWFGTAGAVRAQADFRAGYIVRLSGDTVRGQTDYRGAARSAEICRFRPTATVDVSSYTPAQIRGYGFTGGREFRSQLLATTDSVQYAYVAPPAPVFMELLATGPLALYRMRSKAGVDRYFVASASEQTPRPPAELVAQRPAESQGVTRAYRNIRLYRSVLTELMADCEAARLQIASLPFTASALTAIVQGYNTCRVPAAAIAAAAATAVAQSPVSSARQRVRYGLLLGAETSHLTADGEGILVTGRFVSSPLPTLGLSADIPISSLSEKLSLRFEALVEQQRYLDTYSRGVNFGGAHQRTRLDLTYLRLPLLVRYTYPTGRLRPFAQAGVSYARRLRFDTSLQTGYANRAGVIEYNDSKTLEEEVGSGVNDFEYGFVGSIGGRLATLAGRLLTLELRTERSSGIISTVGTGTANQRYFALLGYTFTK</sequence>
<dbReference type="Pfam" id="PF13568">
    <property type="entry name" value="OMP_b-brl_2"/>
    <property type="match status" value="1"/>
</dbReference>
<organism evidence="2 3">
    <name type="scientific">Hymenobacter ruricola</name>
    <dbReference type="NCBI Taxonomy" id="2791023"/>
    <lineage>
        <taxon>Bacteria</taxon>
        <taxon>Pseudomonadati</taxon>
        <taxon>Bacteroidota</taxon>
        <taxon>Cytophagia</taxon>
        <taxon>Cytophagales</taxon>
        <taxon>Hymenobacteraceae</taxon>
        <taxon>Hymenobacter</taxon>
    </lineage>
</organism>
<name>A0ABS0HZ56_9BACT</name>
<feature type="domain" description="Outer membrane protein beta-barrel" evidence="1">
    <location>
        <begin position="222"/>
        <end position="410"/>
    </location>
</feature>
<evidence type="ECO:0000259" key="1">
    <source>
        <dbReference type="Pfam" id="PF13568"/>
    </source>
</evidence>
<protein>
    <submittedName>
        <fullName evidence="2">PorT family protein</fullName>
    </submittedName>
</protein>
<evidence type="ECO:0000313" key="2">
    <source>
        <dbReference type="EMBL" id="MBF9219984.1"/>
    </source>
</evidence>
<keyword evidence="3" id="KW-1185">Reference proteome</keyword>
<reference evidence="2 3" key="1">
    <citation type="submission" date="2020-11" db="EMBL/GenBank/DDBJ databases">
        <authorList>
            <person name="Kim M.K."/>
        </authorList>
    </citation>
    <scope>NUCLEOTIDE SEQUENCE [LARGE SCALE GENOMIC DNA]</scope>
    <source>
        <strain evidence="2 3">BT662</strain>
    </source>
</reference>
<gene>
    <name evidence="2" type="ORF">I2H31_02605</name>
</gene>
<proteinExistence type="predicted"/>